<reference evidence="1 2" key="1">
    <citation type="journal article" date="2020" name="ISME J.">
        <title>Uncovering the hidden diversity of litter-decomposition mechanisms in mushroom-forming fungi.</title>
        <authorList>
            <person name="Floudas D."/>
            <person name="Bentzer J."/>
            <person name="Ahren D."/>
            <person name="Johansson T."/>
            <person name="Persson P."/>
            <person name="Tunlid A."/>
        </authorList>
    </citation>
    <scope>NUCLEOTIDE SEQUENCE [LARGE SCALE GENOMIC DNA]</scope>
    <source>
        <strain evidence="1 2">CBS 661.87</strain>
    </source>
</reference>
<name>A0A8H5HHX1_9AGAR</name>
<evidence type="ECO:0000313" key="1">
    <source>
        <dbReference type="EMBL" id="KAF5383639.1"/>
    </source>
</evidence>
<sequence length="138" mass="15464">MPPFPPSLDVHPFCLVSAGHATAPTCIHRIHIRACNPLLRPTPNVMTLHIAHRTRTHLLNVTSIRIPVLDAGPRTHARTHTQHQHQQHYGTITHTKIMISPTALRYIPALIPTPIPLHIRMHPHTSPTTTCVYCTPLD</sequence>
<protein>
    <submittedName>
        <fullName evidence="1">Uncharacterized protein</fullName>
    </submittedName>
</protein>
<keyword evidence="2" id="KW-1185">Reference proteome</keyword>
<proteinExistence type="predicted"/>
<evidence type="ECO:0000313" key="2">
    <source>
        <dbReference type="Proteomes" id="UP000565441"/>
    </source>
</evidence>
<gene>
    <name evidence="1" type="ORF">D9615_003828</name>
</gene>
<comment type="caution">
    <text evidence="1">The sequence shown here is derived from an EMBL/GenBank/DDBJ whole genome shotgun (WGS) entry which is preliminary data.</text>
</comment>
<accession>A0A8H5HHX1</accession>
<dbReference type="Proteomes" id="UP000565441">
    <property type="component" value="Unassembled WGS sequence"/>
</dbReference>
<organism evidence="1 2">
    <name type="scientific">Tricholomella constricta</name>
    <dbReference type="NCBI Taxonomy" id="117010"/>
    <lineage>
        <taxon>Eukaryota</taxon>
        <taxon>Fungi</taxon>
        <taxon>Dikarya</taxon>
        <taxon>Basidiomycota</taxon>
        <taxon>Agaricomycotina</taxon>
        <taxon>Agaricomycetes</taxon>
        <taxon>Agaricomycetidae</taxon>
        <taxon>Agaricales</taxon>
        <taxon>Tricholomatineae</taxon>
        <taxon>Lyophyllaceae</taxon>
        <taxon>Tricholomella</taxon>
    </lineage>
</organism>
<dbReference type="EMBL" id="JAACJP010000006">
    <property type="protein sequence ID" value="KAF5383639.1"/>
    <property type="molecule type" value="Genomic_DNA"/>
</dbReference>
<dbReference type="AlphaFoldDB" id="A0A8H5HHX1"/>